<feature type="compositionally biased region" description="Basic residues" evidence="2">
    <location>
        <begin position="108"/>
        <end position="126"/>
    </location>
</feature>
<feature type="compositionally biased region" description="Basic and acidic residues" evidence="2">
    <location>
        <begin position="68"/>
        <end position="86"/>
    </location>
</feature>
<dbReference type="InterPro" id="IPR026766">
    <property type="entry name" value="Fam133"/>
</dbReference>
<evidence type="ECO:0000313" key="4">
    <source>
        <dbReference type="Proteomes" id="UP000594262"/>
    </source>
</evidence>
<sequence>MGKRDTRVAFVNPVAAARSSGPAQGGPSIKDYLSRPRPSWDELKEQIKATRKGSRTLEQFEKERNMDYRAELDRGREKFFNSEKKRSSSSSSSTRSSSTSSTNSSINNRRHKKSKKKKKKHHNKSK</sequence>
<dbReference type="PANTHER" id="PTHR31911">
    <property type="entry name" value="PROTEIN FAM133"/>
    <property type="match status" value="1"/>
</dbReference>
<evidence type="ECO:0000313" key="3">
    <source>
        <dbReference type="EnsemblMetazoa" id="CLYHEMP005787.2"/>
    </source>
</evidence>
<organism evidence="3 4">
    <name type="scientific">Clytia hemisphaerica</name>
    <dbReference type="NCBI Taxonomy" id="252671"/>
    <lineage>
        <taxon>Eukaryota</taxon>
        <taxon>Metazoa</taxon>
        <taxon>Cnidaria</taxon>
        <taxon>Hydrozoa</taxon>
        <taxon>Hydroidolina</taxon>
        <taxon>Leptothecata</taxon>
        <taxon>Obeliida</taxon>
        <taxon>Clytiidae</taxon>
        <taxon>Clytia</taxon>
    </lineage>
</organism>
<reference evidence="3" key="1">
    <citation type="submission" date="2021-01" db="UniProtKB">
        <authorList>
            <consortium name="EnsemblMetazoa"/>
        </authorList>
    </citation>
    <scope>IDENTIFICATION</scope>
</reference>
<keyword evidence="4" id="KW-1185">Reference proteome</keyword>
<dbReference type="PANTHER" id="PTHR31911:SF1">
    <property type="entry name" value="FAMILY WITH SEQUENCE SIMILARITY 133 MEMBER B-RELATED"/>
    <property type="match status" value="1"/>
</dbReference>
<dbReference type="AlphaFoldDB" id="A0A7M5WJV5"/>
<proteinExistence type="inferred from homology"/>
<feature type="region of interest" description="Disordered" evidence="2">
    <location>
        <begin position="13"/>
        <end position="39"/>
    </location>
</feature>
<dbReference type="Proteomes" id="UP000594262">
    <property type="component" value="Unplaced"/>
</dbReference>
<evidence type="ECO:0000256" key="2">
    <source>
        <dbReference type="SAM" id="MobiDB-lite"/>
    </source>
</evidence>
<dbReference type="EnsemblMetazoa" id="CLYHEMT005787.2">
    <property type="protein sequence ID" value="CLYHEMP005787.2"/>
    <property type="gene ID" value="CLYHEMG005787"/>
</dbReference>
<feature type="region of interest" description="Disordered" evidence="2">
    <location>
        <begin position="68"/>
        <end position="126"/>
    </location>
</feature>
<evidence type="ECO:0000256" key="1">
    <source>
        <dbReference type="ARBA" id="ARBA00009569"/>
    </source>
</evidence>
<dbReference type="OrthoDB" id="437903at2759"/>
<comment type="similarity">
    <text evidence="1">Belongs to the FAM133 family.</text>
</comment>
<feature type="compositionally biased region" description="Low complexity" evidence="2">
    <location>
        <begin position="88"/>
        <end position="107"/>
    </location>
</feature>
<accession>A0A7M5WJV5</accession>
<protein>
    <submittedName>
        <fullName evidence="3">Uncharacterized protein</fullName>
    </submittedName>
</protein>
<name>A0A7M5WJV5_9CNID</name>